<dbReference type="PROSITE" id="PS00636">
    <property type="entry name" value="DNAJ_1"/>
    <property type="match status" value="1"/>
</dbReference>
<gene>
    <name evidence="3" type="ORF">LtaPh_3606300</name>
</gene>
<dbReference type="CDD" id="cd06257">
    <property type="entry name" value="DnaJ"/>
    <property type="match status" value="1"/>
</dbReference>
<dbReference type="InterPro" id="IPR001623">
    <property type="entry name" value="DnaJ_domain"/>
</dbReference>
<feature type="compositionally biased region" description="Acidic residues" evidence="1">
    <location>
        <begin position="1"/>
        <end position="10"/>
    </location>
</feature>
<comment type="caution">
    <text evidence="3">The sequence shown here is derived from an EMBL/GenBank/DDBJ whole genome shotgun (WGS) entry which is preliminary data.</text>
</comment>
<dbReference type="SMART" id="SM00271">
    <property type="entry name" value="DnaJ"/>
    <property type="match status" value="1"/>
</dbReference>
<dbReference type="AlphaFoldDB" id="A0A640L022"/>
<dbReference type="Pfam" id="PF00226">
    <property type="entry name" value="DnaJ"/>
    <property type="match status" value="1"/>
</dbReference>
<feature type="domain" description="J" evidence="2">
    <location>
        <begin position="216"/>
        <end position="283"/>
    </location>
</feature>
<dbReference type="EMBL" id="BLBS01000057">
    <property type="protein sequence ID" value="GET93129.1"/>
    <property type="molecule type" value="Genomic_DNA"/>
</dbReference>
<sequence length="305" mass="32349">MGLSDIDEDEPVPHSSQPAVILQPPPPRPVLANGSATTTAGSPVTALNHSSTSGNASVLDDLFSNMNVSAPPGATDSSAPPLYFLSSASPTHKMTSTASAAAAASSVLSDLFSAPDVSPSGKSDTYGKAGETHAMIYVDGSSGAGVGDGVTNLFDISKPMKKDRYNNAESFLEAFERQGKKSVRDGGRPDEHETLANLTRNKDDNKVRARLLPLMNYYDVLGVAPTASEEEIKRSYKKKALQLHPDRVGRDQTQEEAELFKVITKAHEVLSDAEQRRVYDASLVSGGGQPAMASSGTGWWSHMQS</sequence>
<protein>
    <submittedName>
        <fullName evidence="3">Dnaj protein-like protein</fullName>
    </submittedName>
</protein>
<proteinExistence type="predicted"/>
<dbReference type="SUPFAM" id="SSF46565">
    <property type="entry name" value="Chaperone J-domain"/>
    <property type="match status" value="1"/>
</dbReference>
<dbReference type="PRINTS" id="PR00625">
    <property type="entry name" value="JDOMAIN"/>
</dbReference>
<evidence type="ECO:0000256" key="1">
    <source>
        <dbReference type="SAM" id="MobiDB-lite"/>
    </source>
</evidence>
<dbReference type="PANTHER" id="PTHR24074">
    <property type="entry name" value="CO-CHAPERONE PROTEIN DJLA"/>
    <property type="match status" value="1"/>
</dbReference>
<dbReference type="VEuPathDB" id="TriTrypDB:LtaPh_3606300"/>
<feature type="compositionally biased region" description="Polar residues" evidence="1">
    <location>
        <begin position="34"/>
        <end position="56"/>
    </location>
</feature>
<keyword evidence="4" id="KW-1185">Reference proteome</keyword>
<dbReference type="InterPro" id="IPR050817">
    <property type="entry name" value="DjlA_DnaK_co-chaperone"/>
</dbReference>
<dbReference type="Gene3D" id="1.10.287.110">
    <property type="entry name" value="DnaJ domain"/>
    <property type="match status" value="1"/>
</dbReference>
<name>A0A640L022_LEITA</name>
<dbReference type="PROSITE" id="PS50076">
    <property type="entry name" value="DNAJ_2"/>
    <property type="match status" value="1"/>
</dbReference>
<evidence type="ECO:0000313" key="3">
    <source>
        <dbReference type="EMBL" id="GET93129.1"/>
    </source>
</evidence>
<organism evidence="3 4">
    <name type="scientific">Leishmania tarentolae</name>
    <name type="common">Sauroleishmania tarentolae</name>
    <dbReference type="NCBI Taxonomy" id="5689"/>
    <lineage>
        <taxon>Eukaryota</taxon>
        <taxon>Discoba</taxon>
        <taxon>Euglenozoa</taxon>
        <taxon>Kinetoplastea</taxon>
        <taxon>Metakinetoplastina</taxon>
        <taxon>Trypanosomatida</taxon>
        <taxon>Trypanosomatidae</taxon>
        <taxon>Leishmaniinae</taxon>
        <taxon>Leishmania</taxon>
        <taxon>lizard Leishmania</taxon>
    </lineage>
</organism>
<dbReference type="InterPro" id="IPR036869">
    <property type="entry name" value="J_dom_sf"/>
</dbReference>
<dbReference type="Proteomes" id="UP000419144">
    <property type="component" value="Unassembled WGS sequence"/>
</dbReference>
<dbReference type="OrthoDB" id="10250354at2759"/>
<evidence type="ECO:0000313" key="4">
    <source>
        <dbReference type="Proteomes" id="UP000419144"/>
    </source>
</evidence>
<reference evidence="3" key="1">
    <citation type="submission" date="2019-11" db="EMBL/GenBank/DDBJ databases">
        <title>Leishmania tarentolae CDS.</title>
        <authorList>
            <person name="Goto Y."/>
            <person name="Yamagishi J."/>
        </authorList>
    </citation>
    <scope>NUCLEOTIDE SEQUENCE [LARGE SCALE GENOMIC DNA]</scope>
    <source>
        <strain evidence="3">Parrot Tar II</strain>
    </source>
</reference>
<evidence type="ECO:0000259" key="2">
    <source>
        <dbReference type="PROSITE" id="PS50076"/>
    </source>
</evidence>
<accession>A0A640L022</accession>
<dbReference type="InterPro" id="IPR018253">
    <property type="entry name" value="DnaJ_domain_CS"/>
</dbReference>
<feature type="region of interest" description="Disordered" evidence="1">
    <location>
        <begin position="1"/>
        <end position="58"/>
    </location>
</feature>